<dbReference type="InterPro" id="IPR029026">
    <property type="entry name" value="tRNA_m1G_MTases_N"/>
</dbReference>
<evidence type="ECO:0000256" key="3">
    <source>
        <dbReference type="ARBA" id="ARBA00022679"/>
    </source>
</evidence>
<keyword evidence="1 7" id="KW-0820">tRNA-binding</keyword>
<dbReference type="GO" id="GO:0000049">
    <property type="term" value="F:tRNA binding"/>
    <property type="evidence" value="ECO:0007669"/>
    <property type="project" value="UniProtKB-UniRule"/>
</dbReference>
<feature type="binding site" evidence="7">
    <location>
        <position position="161"/>
    </location>
    <ligand>
        <name>S-adenosyl-L-methionine</name>
        <dbReference type="ChEBI" id="CHEBI:59789"/>
    </ligand>
</feature>
<keyword evidence="10" id="KW-1185">Reference proteome</keyword>
<feature type="binding site" evidence="7">
    <location>
        <position position="152"/>
    </location>
    <ligand>
        <name>S-adenosyl-L-methionine</name>
        <dbReference type="ChEBI" id="CHEBI:59789"/>
    </ligand>
</feature>
<comment type="caution">
    <text evidence="7">Lacks conserved residue(s) required for the propagation of feature annotation.</text>
</comment>
<comment type="caution">
    <text evidence="9">The sequence shown here is derived from an EMBL/GenBank/DDBJ whole genome shotgun (WGS) entry which is preliminary data.</text>
</comment>
<evidence type="ECO:0000256" key="7">
    <source>
        <dbReference type="HAMAP-Rule" id="MF_02060"/>
    </source>
</evidence>
<evidence type="ECO:0000256" key="4">
    <source>
        <dbReference type="ARBA" id="ARBA00022691"/>
    </source>
</evidence>
<reference evidence="9" key="1">
    <citation type="submission" date="2023-02" db="EMBL/GenBank/DDBJ databases">
        <title>Genome of Flavobacteriaceae gen. nov. sp. strain F89.</title>
        <authorList>
            <person name="Wang Y."/>
        </authorList>
    </citation>
    <scope>NUCLEOTIDE SEQUENCE</scope>
    <source>
        <strain evidence="9">F89</strain>
    </source>
</reference>
<evidence type="ECO:0000259" key="8">
    <source>
        <dbReference type="Pfam" id="PF00588"/>
    </source>
</evidence>
<sequence length="218" mass="25226">MVDLQLLEYLEGFVTTDRKARFLTVLEERTKYLTIAIEDVYQMHNASAVIRTCEVFGVQNAHVIESRYGKRLDKDISLGAEKWVDVFRYNDTLECMEALREKGYKIVATTPHHNANLLADFKIDSKIALFFGTEKEGLSQTVLHNADCFLKIPMVGFTESLNISVSAAIILQSLTYKLKQTQLPWRLTPEEKLEKRLDWTKKSIRSLKNIMSRYKENK</sequence>
<dbReference type="Pfam" id="PF00588">
    <property type="entry name" value="SpoU_methylase"/>
    <property type="match status" value="1"/>
</dbReference>
<dbReference type="InterPro" id="IPR033671">
    <property type="entry name" value="TrmH"/>
</dbReference>
<comment type="catalytic activity">
    <reaction evidence="7">
        <text>guanosine(18) in tRNA + S-adenosyl-L-methionine = 2'-O-methylguanosine(18) in tRNA + S-adenosyl-L-homocysteine + H(+)</text>
        <dbReference type="Rhea" id="RHEA:20077"/>
        <dbReference type="Rhea" id="RHEA-COMP:10190"/>
        <dbReference type="Rhea" id="RHEA-COMP:10192"/>
        <dbReference type="ChEBI" id="CHEBI:15378"/>
        <dbReference type="ChEBI" id="CHEBI:57856"/>
        <dbReference type="ChEBI" id="CHEBI:59789"/>
        <dbReference type="ChEBI" id="CHEBI:74269"/>
        <dbReference type="ChEBI" id="CHEBI:74445"/>
        <dbReference type="EC" id="2.1.1.34"/>
    </reaction>
</comment>
<name>A0AAE3EUZ5_9FLAO</name>
<protein>
    <recommendedName>
        <fullName evidence="7">tRNA (guanosine(18)-2'-O)-methyltransferase</fullName>
        <ecNumber evidence="7">2.1.1.34</ecNumber>
    </recommendedName>
    <alternativeName>
        <fullName evidence="7">tRNA [Gm18] methyltransferase</fullName>
    </alternativeName>
</protein>
<keyword evidence="2 7" id="KW-0489">Methyltransferase</keyword>
<dbReference type="SUPFAM" id="SSF75217">
    <property type="entry name" value="alpha/beta knot"/>
    <property type="match status" value="1"/>
</dbReference>
<dbReference type="PANTHER" id="PTHR43453:SF1">
    <property type="entry name" value="TRNA_RRNA METHYLTRANSFERASE SPOU TYPE DOMAIN-CONTAINING PROTEIN"/>
    <property type="match status" value="1"/>
</dbReference>
<organism evidence="9 10">
    <name type="scientific">Cerina litoralis</name>
    <dbReference type="NCBI Taxonomy" id="2874477"/>
    <lineage>
        <taxon>Bacteria</taxon>
        <taxon>Pseudomonadati</taxon>
        <taxon>Bacteroidota</taxon>
        <taxon>Flavobacteriia</taxon>
        <taxon>Flavobacteriales</taxon>
        <taxon>Flavobacteriaceae</taxon>
        <taxon>Cerina</taxon>
    </lineage>
</organism>
<evidence type="ECO:0000256" key="5">
    <source>
        <dbReference type="ARBA" id="ARBA00022694"/>
    </source>
</evidence>
<dbReference type="Proteomes" id="UP001200642">
    <property type="component" value="Unassembled WGS sequence"/>
</dbReference>
<dbReference type="CDD" id="cd18092">
    <property type="entry name" value="SpoU-like_TrmH"/>
    <property type="match status" value="1"/>
</dbReference>
<keyword evidence="3 7" id="KW-0808">Transferase</keyword>
<keyword evidence="6 7" id="KW-0694">RNA-binding</keyword>
<accession>A0AAE3EUZ5</accession>
<dbReference type="Gene3D" id="3.40.1280.10">
    <property type="match status" value="1"/>
</dbReference>
<evidence type="ECO:0000313" key="10">
    <source>
        <dbReference type="Proteomes" id="UP001200642"/>
    </source>
</evidence>
<comment type="similarity">
    <text evidence="7">Belongs to the class IV-like SAM-binding methyltransferase superfamily. RNA methyltransferase TrmH family.</text>
</comment>
<dbReference type="AlphaFoldDB" id="A0AAE3EUZ5"/>
<evidence type="ECO:0000256" key="1">
    <source>
        <dbReference type="ARBA" id="ARBA00022555"/>
    </source>
</evidence>
<dbReference type="EC" id="2.1.1.34" evidence="7"/>
<dbReference type="HAMAP" id="MF_02060">
    <property type="entry name" value="tRNA_methyltr_TrmH"/>
    <property type="match status" value="1"/>
</dbReference>
<evidence type="ECO:0000313" key="9">
    <source>
        <dbReference type="EMBL" id="MCG2461005.1"/>
    </source>
</evidence>
<keyword evidence="4 7" id="KW-0949">S-adenosyl-L-methionine</keyword>
<dbReference type="EMBL" id="JAIRBC010000012">
    <property type="protein sequence ID" value="MCG2461005.1"/>
    <property type="molecule type" value="Genomic_DNA"/>
</dbReference>
<proteinExistence type="inferred from homology"/>
<keyword evidence="5 7" id="KW-0819">tRNA processing</keyword>
<evidence type="ECO:0000256" key="6">
    <source>
        <dbReference type="ARBA" id="ARBA00022884"/>
    </source>
</evidence>
<dbReference type="InterPro" id="IPR001537">
    <property type="entry name" value="SpoU_MeTrfase"/>
</dbReference>
<evidence type="ECO:0000256" key="2">
    <source>
        <dbReference type="ARBA" id="ARBA00022603"/>
    </source>
</evidence>
<dbReference type="PANTHER" id="PTHR43453">
    <property type="entry name" value="RRNA METHYLASE-LIKE"/>
    <property type="match status" value="1"/>
</dbReference>
<dbReference type="RefSeq" id="WP_317902153.1">
    <property type="nucleotide sequence ID" value="NZ_JAIRBC010000012.1"/>
</dbReference>
<comment type="function">
    <text evidence="7">Catalyzes the 2'-O methylation of guanosine at position 18 in tRNA.</text>
</comment>
<dbReference type="GO" id="GO:0002938">
    <property type="term" value="P:tRNA guanine ribose methylation"/>
    <property type="evidence" value="ECO:0007669"/>
    <property type="project" value="UniProtKB-UniRule"/>
</dbReference>
<dbReference type="InterPro" id="IPR029028">
    <property type="entry name" value="Alpha/beta_knot_MTases"/>
</dbReference>
<feature type="binding site" evidence="7">
    <location>
        <position position="109"/>
    </location>
    <ligand>
        <name>S-adenosyl-L-methionine</name>
        <dbReference type="ChEBI" id="CHEBI:59789"/>
    </ligand>
</feature>
<dbReference type="GO" id="GO:0141100">
    <property type="term" value="F:tRNA (guanine(18)-2'-O)-methyltransferase activity"/>
    <property type="evidence" value="ECO:0007669"/>
    <property type="project" value="UniProtKB-UniRule"/>
</dbReference>
<gene>
    <name evidence="7" type="primary">trmH</name>
    <name evidence="9" type="ORF">K8352_09620</name>
</gene>
<feature type="domain" description="tRNA/rRNA methyltransferase SpoU type" evidence="8">
    <location>
        <begin position="33"/>
        <end position="171"/>
    </location>
</feature>